<dbReference type="Pfam" id="PF19404">
    <property type="entry name" value="DUF5977"/>
    <property type="match status" value="1"/>
</dbReference>
<accession>A0A1M5A0Y4</accession>
<name>A0A1M5A0Y4_9FLAO</name>
<feature type="domain" description="DUF5977" evidence="1">
    <location>
        <begin position="1030"/>
        <end position="1093"/>
    </location>
</feature>
<evidence type="ECO:0000259" key="1">
    <source>
        <dbReference type="Pfam" id="PF19404"/>
    </source>
</evidence>
<dbReference type="STRING" id="1302685.SAMN05444408_111118"/>
<evidence type="ECO:0000313" key="3">
    <source>
        <dbReference type="Proteomes" id="UP000184236"/>
    </source>
</evidence>
<dbReference type="Proteomes" id="UP000184236">
    <property type="component" value="Unassembled WGS sequence"/>
</dbReference>
<sequence length="1213" mass="137781">MKNLKRYLTCILYISCQIIYAQGKTVEDYNLGKKINVSNNYNVGKLSLSVPLYDINLGRLSLKGTVDYQQEIPKTEPSMVGANWYFNMFGKITVAYKKPGDLLSPQLLGANTPSGFHSMGKNNCLISTPGNGATKKQLLTNPNTDTSFYTYEPNTFYFDFLGYTGYMVYDNVGKFLVYSENGNLTASWSGEKCHNIFQPILSFPEIVMKDDKGNEFYFGGDYNSMDIYYGKTKYNYSSFSDDGTFSYFTDFYTNRQTNYISAFYLKKVKLSNGRLLEAYYKNSNRTILDPFTNGGEYVNGDYPNGIPANNILLNNNIFLGQGNGQDFNNYTDTSSMNSWAMSQTRVNIFQKLAVIDSVKISDYGTLSFNYVQGNNIYTKPFLKKIQLKSYSKKIKDIDFTYNNAQLQEINNNNEKYSFTYYTGSGNNYQTDPSGINYLSGYIGYLKSVVYPTKGREEFIYEQNDVSKINFFTRSSFGTENNVFMNKDSKIDGQRLSMIQTFDNTNTQVGLKKYEYKNDDGTSSGILIYKDQTSVFVDNLNWFNSGTTTTSNSFKGYYDEYVRYSKVREEITGKERNDYYFTDLVTNPDSIATKVHSSNNNPNAPQIAQSKLPLKVNKNNERGKLYKMVKHNNDMFAVLVKNIRYTNFLKNAYPLNELSDNCTDCKISDSRYFVEAKAALWAPNVNNPSQLEYIGYYQYQPVLPYLPIAIETTEQIPYQTVAGNPVGSKLFNSEKYIKYNTKYLYWHPYEIETTENLSHDWNLPGNPPVYNGKIISRTYYPQDILRANTACVTGNCPPDNNTVGGKFSIYKYMANQNLVMPVIEAKVNTYNKTALEEEIYSKDAATGNFVMPTRRRSSLLDSNFSLDNVAAATVEDKETMELYDNLGNLLQSRSSNGIPNTTIYGYNQTLPIAEVKGATYAQVMQAFNLDPVNNTSYLDLEIVKKSNLDKNETAEADLNLELDKFRTKPELKDFQIETFAYDPLIGVKSVTDANGVKSSYKYDGLNRPKKVFDANGDPIKTFDYNFAPTRYYNSYLIKTLYRNNCGSNAHGGLHLYFVPENKYFSTVSQADAEQMAENEAATVGQVEANTYGLCYPKSQCSLTMANNFVSLGSEVYSYMNNYNVVFKLSFRGYPINASYWNNEIQIAQISGSCIPSVERTISNYVEPPGGYFGDTPANRTWRVRIDTAGRVYVKLLSGSVGNNSANPLKFEFEY</sequence>
<dbReference type="RefSeq" id="WP_072885519.1">
    <property type="nucleotide sequence ID" value="NZ_FQVO01000011.1"/>
</dbReference>
<evidence type="ECO:0000313" key="2">
    <source>
        <dbReference type="EMBL" id="SHF23787.1"/>
    </source>
</evidence>
<dbReference type="AlphaFoldDB" id="A0A1M5A0Y4"/>
<protein>
    <recommendedName>
        <fullName evidence="1">DUF5977 domain-containing protein</fullName>
    </recommendedName>
</protein>
<keyword evidence="3" id="KW-1185">Reference proteome</keyword>
<dbReference type="EMBL" id="FQVO01000011">
    <property type="protein sequence ID" value="SHF23787.1"/>
    <property type="molecule type" value="Genomic_DNA"/>
</dbReference>
<proteinExistence type="predicted"/>
<gene>
    <name evidence="2" type="ORF">SAMN05444408_111118</name>
</gene>
<dbReference type="InterPro" id="IPR046020">
    <property type="entry name" value="DUF5977"/>
</dbReference>
<reference evidence="3" key="1">
    <citation type="submission" date="2016-11" db="EMBL/GenBank/DDBJ databases">
        <authorList>
            <person name="Varghese N."/>
            <person name="Submissions S."/>
        </authorList>
    </citation>
    <scope>NUCLEOTIDE SEQUENCE [LARGE SCALE GENOMIC DNA]</scope>
    <source>
        <strain evidence="3">DSM 26898</strain>
    </source>
</reference>
<organism evidence="2 3">
    <name type="scientific">Chryseobacterium takakiae</name>
    <dbReference type="NCBI Taxonomy" id="1302685"/>
    <lineage>
        <taxon>Bacteria</taxon>
        <taxon>Pseudomonadati</taxon>
        <taxon>Bacteroidota</taxon>
        <taxon>Flavobacteriia</taxon>
        <taxon>Flavobacteriales</taxon>
        <taxon>Weeksellaceae</taxon>
        <taxon>Chryseobacterium group</taxon>
        <taxon>Chryseobacterium</taxon>
    </lineage>
</organism>
<dbReference type="OrthoDB" id="1216146at2"/>